<dbReference type="EMBL" id="VIKR01000002">
    <property type="protein sequence ID" value="TQV74940.1"/>
    <property type="molecule type" value="Genomic_DNA"/>
</dbReference>
<proteinExistence type="predicted"/>
<name>A0A545TCJ6_9GAMM</name>
<evidence type="ECO:0000313" key="3">
    <source>
        <dbReference type="Proteomes" id="UP000317839"/>
    </source>
</evidence>
<dbReference type="AlphaFoldDB" id="A0A545TCJ6"/>
<accession>A0A545TCJ6</accession>
<gene>
    <name evidence="2" type="ORF">FLL45_08250</name>
</gene>
<sequence length="442" mass="48441">MKTIVNILVLVFCWLSCHVLAVTGRHPTGVNVNTNGPTTVVITFQNLEANEQPVNAFWCGDVTATGVVIGNNPCVSGTLLGYLPDRYNLARIQGESGFVPGAGTDLPGGTPGTPGSMTRNMNDVMSIPEAVVRRAYQEAQRGASSEFYYIRQFVNNGINTFVTVTCRLAGGGARTPLSLTRVDLDFDQASFRKSITQVEQNTLLEKFSASIRYNGTGLLKGRWEVVMPGETPPTTFDLLSEGSLSIEDRPLQKRYRLVSRFQKFLPPNGTALIPGPDPRLLPTNEAGLYQILFRVEASNDKEGNTDTLGGIVSTGGSAGFSMPTLKYFVGHSPVVEVVSTERNITLITPQNEQSLSKEKIKFSWFPAEGVATISMYRLELYEVIGEKRLIGTAMIKPQENNYQPGEKFKRKLTGTILWRVIGLNKQGVVVSNSPIRKLTIQE</sequence>
<dbReference type="RefSeq" id="WP_142941558.1">
    <property type="nucleotide sequence ID" value="NZ_VIKR01000002.1"/>
</dbReference>
<evidence type="ECO:0000313" key="2">
    <source>
        <dbReference type="EMBL" id="TQV74940.1"/>
    </source>
</evidence>
<dbReference type="OrthoDB" id="569134at2"/>
<keyword evidence="3" id="KW-1185">Reference proteome</keyword>
<protein>
    <submittedName>
        <fullName evidence="2">Uncharacterized protein</fullName>
    </submittedName>
</protein>
<organism evidence="2 3">
    <name type="scientific">Aliikangiella marina</name>
    <dbReference type="NCBI Taxonomy" id="1712262"/>
    <lineage>
        <taxon>Bacteria</taxon>
        <taxon>Pseudomonadati</taxon>
        <taxon>Pseudomonadota</taxon>
        <taxon>Gammaproteobacteria</taxon>
        <taxon>Oceanospirillales</taxon>
        <taxon>Pleioneaceae</taxon>
        <taxon>Aliikangiella</taxon>
    </lineage>
</organism>
<reference evidence="2 3" key="1">
    <citation type="submission" date="2019-06" db="EMBL/GenBank/DDBJ databases">
        <title>Draft genome of Aliikangiella marina GYP-15.</title>
        <authorList>
            <person name="Wang G."/>
        </authorList>
    </citation>
    <scope>NUCLEOTIDE SEQUENCE [LARGE SCALE GENOMIC DNA]</scope>
    <source>
        <strain evidence="2 3">GYP-15</strain>
    </source>
</reference>
<feature type="signal peptide" evidence="1">
    <location>
        <begin position="1"/>
        <end position="21"/>
    </location>
</feature>
<feature type="chain" id="PRO_5021989149" evidence="1">
    <location>
        <begin position="22"/>
        <end position="442"/>
    </location>
</feature>
<evidence type="ECO:0000256" key="1">
    <source>
        <dbReference type="SAM" id="SignalP"/>
    </source>
</evidence>
<keyword evidence="1" id="KW-0732">Signal</keyword>
<dbReference type="Proteomes" id="UP000317839">
    <property type="component" value="Unassembled WGS sequence"/>
</dbReference>
<comment type="caution">
    <text evidence="2">The sequence shown here is derived from an EMBL/GenBank/DDBJ whole genome shotgun (WGS) entry which is preliminary data.</text>
</comment>